<evidence type="ECO:0000256" key="8">
    <source>
        <dbReference type="ARBA" id="ARBA00024360"/>
    </source>
</evidence>
<comment type="similarity">
    <text evidence="8">In the N-terminal section; belongs to the long-chain O-acyltransferase family.</text>
</comment>
<evidence type="ECO:0000256" key="6">
    <source>
        <dbReference type="ARBA" id="ARBA00022824"/>
    </source>
</evidence>
<dbReference type="Proteomes" id="UP000825729">
    <property type="component" value="Unassembled WGS sequence"/>
</dbReference>
<dbReference type="PANTHER" id="PTHR31650:SF34">
    <property type="entry name" value="O-ACYLTRANSFERASE WSD1-LIKE ISOFORM X1"/>
    <property type="match status" value="1"/>
</dbReference>
<comment type="catalytic activity">
    <reaction evidence="10">
        <text>an acyl-CoA + a 1,2-diacyl-sn-glycerol = a triacyl-sn-glycerol + CoA</text>
        <dbReference type="Rhea" id="RHEA:10868"/>
        <dbReference type="ChEBI" id="CHEBI:17815"/>
        <dbReference type="ChEBI" id="CHEBI:57287"/>
        <dbReference type="ChEBI" id="CHEBI:58342"/>
        <dbReference type="ChEBI" id="CHEBI:64615"/>
        <dbReference type="EC" id="2.3.1.20"/>
    </reaction>
</comment>
<comment type="catalytic activity">
    <reaction evidence="9">
        <text>a long chain fatty alcohol + a fatty acyl-CoA = a long-chain alcohol wax ester + CoA</text>
        <dbReference type="Rhea" id="RHEA:38443"/>
        <dbReference type="ChEBI" id="CHEBI:17135"/>
        <dbReference type="ChEBI" id="CHEBI:57287"/>
        <dbReference type="ChEBI" id="CHEBI:77636"/>
        <dbReference type="ChEBI" id="CHEBI:235323"/>
        <dbReference type="EC" id="2.3.1.75"/>
    </reaction>
</comment>
<dbReference type="InterPro" id="IPR045034">
    <property type="entry name" value="O-acyltransferase_WSD1-like"/>
</dbReference>
<feature type="region of interest" description="Disordered" evidence="11">
    <location>
        <begin position="1"/>
        <end position="20"/>
    </location>
</feature>
<dbReference type="GO" id="GO:0019432">
    <property type="term" value="P:triglyceride biosynthetic process"/>
    <property type="evidence" value="ECO:0007669"/>
    <property type="project" value="TreeGrafter"/>
</dbReference>
<evidence type="ECO:0000256" key="3">
    <source>
        <dbReference type="ARBA" id="ARBA00004771"/>
    </source>
</evidence>
<evidence type="ECO:0000313" key="15">
    <source>
        <dbReference type="Proteomes" id="UP000825729"/>
    </source>
</evidence>
<dbReference type="GO" id="GO:0005789">
    <property type="term" value="C:endoplasmic reticulum membrane"/>
    <property type="evidence" value="ECO:0007669"/>
    <property type="project" value="UniProtKB-SubCell"/>
</dbReference>
<comment type="subcellular location">
    <subcellularLocation>
        <location evidence="1">Cell membrane</location>
        <topology evidence="1">Single-pass membrane protein</topology>
    </subcellularLocation>
    <subcellularLocation>
        <location evidence="2">Endoplasmic reticulum membrane</location>
    </subcellularLocation>
</comment>
<sequence length="484" mass="54431">MASHTNETQNSLSEPMSSFEEQEQGEGKKYIVPLSPNSQYLHSKALSLGVIIVFESEIPINDSKQFEVLRELLLPVNPRFSSILVRDEKGVQYWKKVEVNLKDHVKVPRFPEGLTPSTYEAHLHKYLGQIAMEPFEDEKPLWEVHIFKYPTVDASGTVLFKLHHALGDGFSLMGALFSCLKRADDPTLPLTFPPASKFKFKREKNVWKRVSKAVAGIWNTSYDVSQSVLKSTVVEDGRSGIRSGHEGIESLPVAFARVVLSLERIREVKIKVGGTVNDVVSGVMFYGIHLYNKRMGQTSQHMTSLVLLNSKMINGYQSIQEMLETRSWGNNFTFIQVSIPSCENVDEVNPLIFISKASAIIKKKRNSLEVFIIGILLKTLRKIRGYEAVSRYIYETLQNTTLTITNLIGPKEKIQIGNHPVKNFYFFVTGAPQSLGTMVVSYMGKLTIALILEEGFVDSQLLVSCINDAFERIYQVAMGRAGVV</sequence>
<comment type="caution">
    <text evidence="14">The sequence shown here is derived from an EMBL/GenBank/DDBJ whole genome shotgun (WGS) entry which is preliminary data.</text>
</comment>
<evidence type="ECO:0000256" key="11">
    <source>
        <dbReference type="SAM" id="MobiDB-lite"/>
    </source>
</evidence>
<dbReference type="GO" id="GO:0004144">
    <property type="term" value="F:diacylglycerol O-acyltransferase activity"/>
    <property type="evidence" value="ECO:0007669"/>
    <property type="project" value="UniProtKB-EC"/>
</dbReference>
<accession>A0AAV7EQV5</accession>
<evidence type="ECO:0000256" key="9">
    <source>
        <dbReference type="ARBA" id="ARBA00047604"/>
    </source>
</evidence>
<protein>
    <recommendedName>
        <fullName evidence="16">Diacylglycerol O-acyltransferase</fullName>
    </recommendedName>
</protein>
<proteinExistence type="inferred from homology"/>
<reference evidence="14 15" key="1">
    <citation type="submission" date="2021-07" db="EMBL/GenBank/DDBJ databases">
        <title>The Aristolochia fimbriata genome: insights into angiosperm evolution, floral development and chemical biosynthesis.</title>
        <authorList>
            <person name="Jiao Y."/>
        </authorList>
    </citation>
    <scope>NUCLEOTIDE SEQUENCE [LARGE SCALE GENOMIC DNA]</scope>
    <source>
        <strain evidence="14">IBCAS-2021</strain>
        <tissue evidence="14">Leaf</tissue>
    </source>
</reference>
<evidence type="ECO:0000259" key="13">
    <source>
        <dbReference type="Pfam" id="PF06974"/>
    </source>
</evidence>
<dbReference type="Pfam" id="PF06974">
    <property type="entry name" value="WS_DGAT_C"/>
    <property type="match status" value="1"/>
</dbReference>
<evidence type="ECO:0000259" key="12">
    <source>
        <dbReference type="Pfam" id="PF03007"/>
    </source>
</evidence>
<evidence type="ECO:0000256" key="4">
    <source>
        <dbReference type="ARBA" id="ARBA00005189"/>
    </source>
</evidence>
<evidence type="ECO:0000256" key="1">
    <source>
        <dbReference type="ARBA" id="ARBA00004162"/>
    </source>
</evidence>
<evidence type="ECO:0000256" key="10">
    <source>
        <dbReference type="ARBA" id="ARBA00048109"/>
    </source>
</evidence>
<evidence type="ECO:0000256" key="7">
    <source>
        <dbReference type="ARBA" id="ARBA00023315"/>
    </source>
</evidence>
<dbReference type="PANTHER" id="PTHR31650">
    <property type="entry name" value="O-ACYLTRANSFERASE (WSD1-LIKE) FAMILY PROTEIN"/>
    <property type="match status" value="1"/>
</dbReference>
<feature type="domain" description="O-acyltransferase WSD1 C-terminal" evidence="13">
    <location>
        <begin position="328"/>
        <end position="473"/>
    </location>
</feature>
<keyword evidence="7" id="KW-0012">Acyltransferase</keyword>
<comment type="pathway">
    <text evidence="3">Glycerolipid metabolism; triacylglycerol biosynthesis.</text>
</comment>
<dbReference type="Pfam" id="PF03007">
    <property type="entry name" value="WS_DGAT_cat"/>
    <property type="match status" value="1"/>
</dbReference>
<feature type="compositionally biased region" description="Polar residues" evidence="11">
    <location>
        <begin position="1"/>
        <end position="16"/>
    </location>
</feature>
<dbReference type="GO" id="GO:0005886">
    <property type="term" value="C:plasma membrane"/>
    <property type="evidence" value="ECO:0007669"/>
    <property type="project" value="UniProtKB-SubCell"/>
</dbReference>
<evidence type="ECO:0000256" key="2">
    <source>
        <dbReference type="ARBA" id="ARBA00004586"/>
    </source>
</evidence>
<feature type="domain" description="O-acyltransferase WSD1-like N-terminal" evidence="12">
    <location>
        <begin position="73"/>
        <end position="280"/>
    </location>
</feature>
<dbReference type="InterPro" id="IPR004255">
    <property type="entry name" value="O-acyltransferase_WSD1_N"/>
</dbReference>
<evidence type="ECO:0008006" key="16">
    <source>
        <dbReference type="Google" id="ProtNLM"/>
    </source>
</evidence>
<gene>
    <name evidence="14" type="ORF">H6P81_010939</name>
</gene>
<dbReference type="EMBL" id="JAINDJ010000004">
    <property type="protein sequence ID" value="KAG9450974.1"/>
    <property type="molecule type" value="Genomic_DNA"/>
</dbReference>
<organism evidence="14 15">
    <name type="scientific">Aristolochia fimbriata</name>
    <name type="common">White veined hardy Dutchman's pipe vine</name>
    <dbReference type="NCBI Taxonomy" id="158543"/>
    <lineage>
        <taxon>Eukaryota</taxon>
        <taxon>Viridiplantae</taxon>
        <taxon>Streptophyta</taxon>
        <taxon>Embryophyta</taxon>
        <taxon>Tracheophyta</taxon>
        <taxon>Spermatophyta</taxon>
        <taxon>Magnoliopsida</taxon>
        <taxon>Magnoliidae</taxon>
        <taxon>Piperales</taxon>
        <taxon>Aristolochiaceae</taxon>
        <taxon>Aristolochia</taxon>
    </lineage>
</organism>
<name>A0AAV7EQV5_ARIFI</name>
<keyword evidence="15" id="KW-1185">Reference proteome</keyword>
<dbReference type="InterPro" id="IPR009721">
    <property type="entry name" value="O-acyltransferase_WSD1_C"/>
</dbReference>
<evidence type="ECO:0000313" key="14">
    <source>
        <dbReference type="EMBL" id="KAG9450974.1"/>
    </source>
</evidence>
<dbReference type="GO" id="GO:0047196">
    <property type="term" value="F:long-chain-alcohol O-fatty-acyltransferase activity"/>
    <property type="evidence" value="ECO:0007669"/>
    <property type="project" value="UniProtKB-EC"/>
</dbReference>
<comment type="pathway">
    <text evidence="4">Lipid metabolism.</text>
</comment>
<dbReference type="AlphaFoldDB" id="A0AAV7EQV5"/>
<keyword evidence="5" id="KW-0808">Transferase</keyword>
<evidence type="ECO:0000256" key="5">
    <source>
        <dbReference type="ARBA" id="ARBA00022679"/>
    </source>
</evidence>
<keyword evidence="6" id="KW-0256">Endoplasmic reticulum</keyword>